<organism evidence="3 4">
    <name type="scientific">Rothia aeria</name>
    <dbReference type="NCBI Taxonomy" id="172042"/>
    <lineage>
        <taxon>Bacteria</taxon>
        <taxon>Bacillati</taxon>
        <taxon>Actinomycetota</taxon>
        <taxon>Actinomycetes</taxon>
        <taxon>Micrococcales</taxon>
        <taxon>Micrococcaceae</taxon>
        <taxon>Rothia</taxon>
    </lineage>
</organism>
<keyword evidence="4" id="KW-1185">Reference proteome</keyword>
<feature type="transmembrane region" description="Helical" evidence="2">
    <location>
        <begin position="118"/>
        <end position="140"/>
    </location>
</feature>
<feature type="transmembrane region" description="Helical" evidence="2">
    <location>
        <begin position="176"/>
        <end position="199"/>
    </location>
</feature>
<feature type="transmembrane region" description="Helical" evidence="2">
    <location>
        <begin position="152"/>
        <end position="170"/>
    </location>
</feature>
<evidence type="ECO:0008006" key="5">
    <source>
        <dbReference type="Google" id="ProtNLM"/>
    </source>
</evidence>
<dbReference type="AlphaFoldDB" id="A0A2Z5QW20"/>
<accession>A0A2Z5QW20</accession>
<evidence type="ECO:0000313" key="4">
    <source>
        <dbReference type="Proteomes" id="UP000250241"/>
    </source>
</evidence>
<keyword evidence="2" id="KW-0812">Transmembrane</keyword>
<protein>
    <recommendedName>
        <fullName evidence="5">Integral membrane protein</fullName>
    </recommendedName>
</protein>
<name>A0A2Z5QW20_9MICC</name>
<proteinExistence type="predicted"/>
<feature type="transmembrane region" description="Helical" evidence="2">
    <location>
        <begin position="94"/>
        <end position="112"/>
    </location>
</feature>
<evidence type="ECO:0000256" key="2">
    <source>
        <dbReference type="SAM" id="Phobius"/>
    </source>
</evidence>
<reference evidence="3 4" key="1">
    <citation type="submission" date="2016-10" db="EMBL/GenBank/DDBJ databases">
        <title>Genome sequence of Rothia aeria strain JCM11412.</title>
        <authorList>
            <person name="Nambu T."/>
        </authorList>
    </citation>
    <scope>NUCLEOTIDE SEQUENCE [LARGE SCALE GENOMIC DNA]</scope>
    <source>
        <strain evidence="3 4">JCM 11412</strain>
    </source>
</reference>
<feature type="region of interest" description="Disordered" evidence="1">
    <location>
        <begin position="8"/>
        <end position="31"/>
    </location>
</feature>
<keyword evidence="2" id="KW-0472">Membrane</keyword>
<feature type="transmembrane region" description="Helical" evidence="2">
    <location>
        <begin position="65"/>
        <end position="82"/>
    </location>
</feature>
<evidence type="ECO:0000313" key="3">
    <source>
        <dbReference type="EMBL" id="BAV86582.1"/>
    </source>
</evidence>
<dbReference type="EMBL" id="AP017895">
    <property type="protein sequence ID" value="BAV86582.1"/>
    <property type="molecule type" value="Genomic_DNA"/>
</dbReference>
<evidence type="ECO:0000256" key="1">
    <source>
        <dbReference type="SAM" id="MobiDB-lite"/>
    </source>
</evidence>
<feature type="compositionally biased region" description="Polar residues" evidence="1">
    <location>
        <begin position="11"/>
        <end position="20"/>
    </location>
</feature>
<dbReference type="Proteomes" id="UP000250241">
    <property type="component" value="Chromosome"/>
</dbReference>
<dbReference type="KEGG" id="raj:RA11412_0283"/>
<keyword evidence="2" id="KW-1133">Transmembrane helix</keyword>
<feature type="transmembrane region" description="Helical" evidence="2">
    <location>
        <begin position="39"/>
        <end position="59"/>
    </location>
</feature>
<sequence length="207" mass="20873">MHGMLVCVSNKPATSQQHTPQIPAPGSPTRATAQGRGALAVHAVIYLLFGLSTIFIQIPDWGTDRLLIGGLMLALGASHWWVSRGTRYGPATSATLISVALVQAASGALLIAQPDAPAPILLATCGGIGLGALLKGLLGVRYRSVIAAARDWVLEGTVMLAAALAVPFMVNIGPKAVLGVTGGGALIAGVFLLVGALGARTEGTPGA</sequence>
<gene>
    <name evidence="3" type="ORF">RA11412_0283</name>
</gene>